<keyword evidence="2" id="KW-1185">Reference proteome</keyword>
<gene>
    <name evidence="1" type="ORF">PVAP13_5KG049315</name>
</gene>
<comment type="caution">
    <text evidence="1">The sequence shown here is derived from an EMBL/GenBank/DDBJ whole genome shotgun (WGS) entry which is preliminary data.</text>
</comment>
<evidence type="ECO:0000313" key="2">
    <source>
        <dbReference type="Proteomes" id="UP000823388"/>
    </source>
</evidence>
<organism evidence="1 2">
    <name type="scientific">Panicum virgatum</name>
    <name type="common">Blackwell switchgrass</name>
    <dbReference type="NCBI Taxonomy" id="38727"/>
    <lineage>
        <taxon>Eukaryota</taxon>
        <taxon>Viridiplantae</taxon>
        <taxon>Streptophyta</taxon>
        <taxon>Embryophyta</taxon>
        <taxon>Tracheophyta</taxon>
        <taxon>Spermatophyta</taxon>
        <taxon>Magnoliopsida</taxon>
        <taxon>Liliopsida</taxon>
        <taxon>Poales</taxon>
        <taxon>Poaceae</taxon>
        <taxon>PACMAD clade</taxon>
        <taxon>Panicoideae</taxon>
        <taxon>Panicodae</taxon>
        <taxon>Paniceae</taxon>
        <taxon>Panicinae</taxon>
        <taxon>Panicum</taxon>
        <taxon>Panicum sect. Hiantes</taxon>
    </lineage>
</organism>
<evidence type="ECO:0000313" key="1">
    <source>
        <dbReference type="EMBL" id="KAG2595088.1"/>
    </source>
</evidence>
<dbReference type="EMBL" id="CM029045">
    <property type="protein sequence ID" value="KAG2595088.1"/>
    <property type="molecule type" value="Genomic_DNA"/>
</dbReference>
<dbReference type="Proteomes" id="UP000823388">
    <property type="component" value="Chromosome 5K"/>
</dbReference>
<name>A0A8T0SDF5_PANVG</name>
<accession>A0A8T0SDF5</accession>
<protein>
    <submittedName>
        <fullName evidence="1">Uncharacterized protein</fullName>
    </submittedName>
</protein>
<sequence>MPRHTLISIPSHIIYLKSKRLKAPRLTISTNHTIMLVRRLYLLQR</sequence>
<reference evidence="1" key="1">
    <citation type="submission" date="2020-05" db="EMBL/GenBank/DDBJ databases">
        <title>WGS assembly of Panicum virgatum.</title>
        <authorList>
            <person name="Lovell J.T."/>
            <person name="Jenkins J."/>
            <person name="Shu S."/>
            <person name="Juenger T.E."/>
            <person name="Schmutz J."/>
        </authorList>
    </citation>
    <scope>NUCLEOTIDE SEQUENCE</scope>
    <source>
        <strain evidence="1">AP13</strain>
    </source>
</reference>
<proteinExistence type="predicted"/>
<dbReference type="AlphaFoldDB" id="A0A8T0SDF5"/>